<dbReference type="InterPro" id="IPR036412">
    <property type="entry name" value="HAD-like_sf"/>
</dbReference>
<keyword evidence="8" id="KW-1185">Reference proteome</keyword>
<evidence type="ECO:0000256" key="4">
    <source>
        <dbReference type="ARBA" id="ARBA00022801"/>
    </source>
</evidence>
<evidence type="ECO:0000256" key="1">
    <source>
        <dbReference type="ARBA" id="ARBA00000500"/>
    </source>
</evidence>
<dbReference type="InterPro" id="IPR023214">
    <property type="entry name" value="HAD_sf"/>
</dbReference>
<protein>
    <recommendedName>
        <fullName evidence="6">Trehalose 6-phosphate phosphatase</fullName>
        <ecNumber evidence="6">3.1.3.12</ecNumber>
    </recommendedName>
</protein>
<proteinExistence type="inferred from homology"/>
<name>A0ABY8BTE3_9MICO</name>
<dbReference type="Proteomes" id="UP001214553">
    <property type="component" value="Chromosome"/>
</dbReference>
<dbReference type="Pfam" id="PF02358">
    <property type="entry name" value="Trehalose_PPase"/>
    <property type="match status" value="1"/>
</dbReference>
<evidence type="ECO:0000256" key="5">
    <source>
        <dbReference type="ARBA" id="ARBA00024179"/>
    </source>
</evidence>
<evidence type="ECO:0000256" key="2">
    <source>
        <dbReference type="ARBA" id="ARBA00005199"/>
    </source>
</evidence>
<comment type="pathway">
    <text evidence="2 6">Glycan biosynthesis; trehalose biosynthesis.</text>
</comment>
<comment type="function">
    <text evidence="5 6">Removes the phosphate from trehalose 6-phosphate to produce free trehalose.</text>
</comment>
<dbReference type="SUPFAM" id="SSF56784">
    <property type="entry name" value="HAD-like"/>
    <property type="match status" value="1"/>
</dbReference>
<dbReference type="PANTHER" id="PTHR43768">
    <property type="entry name" value="TREHALOSE 6-PHOSPHATE PHOSPHATASE"/>
    <property type="match status" value="1"/>
</dbReference>
<dbReference type="Gene3D" id="3.30.70.1020">
    <property type="entry name" value="Trehalose-6-phosphate phosphatase related protein, domain 2"/>
    <property type="match status" value="1"/>
</dbReference>
<comment type="catalytic activity">
    <reaction evidence="1 6">
        <text>alpha,alpha-trehalose 6-phosphate + H2O = alpha,alpha-trehalose + phosphate</text>
        <dbReference type="Rhea" id="RHEA:23420"/>
        <dbReference type="ChEBI" id="CHEBI:15377"/>
        <dbReference type="ChEBI" id="CHEBI:16551"/>
        <dbReference type="ChEBI" id="CHEBI:43474"/>
        <dbReference type="ChEBI" id="CHEBI:58429"/>
        <dbReference type="EC" id="3.1.3.12"/>
    </reaction>
</comment>
<dbReference type="EC" id="3.1.3.12" evidence="6"/>
<organism evidence="7 8">
    <name type="scientific">Microbacterium horticulturae</name>
    <dbReference type="NCBI Taxonomy" id="3028316"/>
    <lineage>
        <taxon>Bacteria</taxon>
        <taxon>Bacillati</taxon>
        <taxon>Actinomycetota</taxon>
        <taxon>Actinomycetes</taxon>
        <taxon>Micrococcales</taxon>
        <taxon>Microbacteriaceae</taxon>
        <taxon>Microbacterium</taxon>
    </lineage>
</organism>
<evidence type="ECO:0000256" key="3">
    <source>
        <dbReference type="ARBA" id="ARBA00008770"/>
    </source>
</evidence>
<comment type="similarity">
    <text evidence="3 6">Belongs to the trehalose phosphatase family.</text>
</comment>
<comment type="cofactor">
    <cofactor evidence="6">
        <name>Mg(2+)</name>
        <dbReference type="ChEBI" id="CHEBI:18420"/>
    </cofactor>
</comment>
<gene>
    <name evidence="7" type="primary">otsB</name>
    <name evidence="7" type="ORF">PU630_09145</name>
</gene>
<dbReference type="InterPro" id="IPR006379">
    <property type="entry name" value="HAD-SF_hydro_IIB"/>
</dbReference>
<dbReference type="Gene3D" id="3.40.50.1000">
    <property type="entry name" value="HAD superfamily/HAD-like"/>
    <property type="match status" value="1"/>
</dbReference>
<keyword evidence="6" id="KW-0460">Magnesium</keyword>
<dbReference type="EMBL" id="CP119108">
    <property type="protein sequence ID" value="WEG07434.1"/>
    <property type="molecule type" value="Genomic_DNA"/>
</dbReference>
<dbReference type="RefSeq" id="WP_275276773.1">
    <property type="nucleotide sequence ID" value="NZ_CP119108.1"/>
</dbReference>
<evidence type="ECO:0000313" key="8">
    <source>
        <dbReference type="Proteomes" id="UP001214553"/>
    </source>
</evidence>
<dbReference type="NCBIfam" id="TIGR00685">
    <property type="entry name" value="T6PP"/>
    <property type="match status" value="1"/>
</dbReference>
<dbReference type="PANTHER" id="PTHR43768:SF3">
    <property type="entry name" value="TREHALOSE 6-PHOSPHATE PHOSPHATASE"/>
    <property type="match status" value="1"/>
</dbReference>
<dbReference type="InterPro" id="IPR003337">
    <property type="entry name" value="Trehalose_PPase"/>
</dbReference>
<sequence>MTADNVAVGRLARAERLLVALDFDGTLSPLEDDPMAARMLPAARTAVEALAALPHTWAALVSGRSLSDLRTIAEHDDDSPILLAGSHGAEYWTPDAGTVEPADDPADVALRDRLRGEAERATGTLPGVWIEPKTFGFGVHTRTAAPADAAKANTAVDEIVSAAAPHWRRRTGHNIVEYAFRDEGKDTAVAHLRELTRADAVLFAGDDVTDEDALRSLGEGDVGVHVGEGASTAATLVVADIPAFAALLARLAEERRSPAE</sequence>
<evidence type="ECO:0000256" key="6">
    <source>
        <dbReference type="RuleBase" id="RU361117"/>
    </source>
</evidence>
<accession>A0ABY8BTE3</accession>
<keyword evidence="4 6" id="KW-0378">Hydrolase</keyword>
<dbReference type="NCBIfam" id="TIGR01484">
    <property type="entry name" value="HAD-SF-IIB"/>
    <property type="match status" value="1"/>
</dbReference>
<keyword evidence="6" id="KW-0479">Metal-binding</keyword>
<dbReference type="InterPro" id="IPR044651">
    <property type="entry name" value="OTSB-like"/>
</dbReference>
<reference evidence="7 8" key="1">
    <citation type="submission" date="2023-03" db="EMBL/GenBank/DDBJ databases">
        <title>Genome sequence of Microbacterium sp. KACC 23027.</title>
        <authorList>
            <person name="Kim S."/>
            <person name="Heo J."/>
            <person name="Kwon S.-W."/>
        </authorList>
    </citation>
    <scope>NUCLEOTIDE SEQUENCE [LARGE SCALE GENOMIC DNA]</scope>
    <source>
        <strain evidence="7 8">KACC 23027</strain>
    </source>
</reference>
<evidence type="ECO:0000313" key="7">
    <source>
        <dbReference type="EMBL" id="WEG07434.1"/>
    </source>
</evidence>
<dbReference type="GO" id="GO:0004805">
    <property type="term" value="F:trehalose-phosphatase activity"/>
    <property type="evidence" value="ECO:0007669"/>
    <property type="project" value="UniProtKB-EC"/>
</dbReference>